<feature type="domain" description="Flavodoxin-like" evidence="2">
    <location>
        <begin position="29"/>
        <end position="182"/>
    </location>
</feature>
<name>A0A5B5VSA1_9BACT</name>
<dbReference type="EMBL" id="JAWDES010000006">
    <property type="protein sequence ID" value="MDU0261389.1"/>
    <property type="molecule type" value="Genomic_DNA"/>
</dbReference>
<dbReference type="SUPFAM" id="SSF52218">
    <property type="entry name" value="Flavoproteins"/>
    <property type="match status" value="1"/>
</dbReference>
<comment type="caution">
    <text evidence="3">The sequence shown here is derived from an EMBL/GenBank/DDBJ whole genome shotgun (WGS) entry which is preliminary data.</text>
</comment>
<dbReference type="InterPro" id="IPR029039">
    <property type="entry name" value="Flavoprotein-like_sf"/>
</dbReference>
<dbReference type="EMBL" id="VVND01000003">
    <property type="protein sequence ID" value="KAA3160386.1"/>
    <property type="molecule type" value="Genomic_DNA"/>
</dbReference>
<dbReference type="Pfam" id="PF12682">
    <property type="entry name" value="Flavodoxin_4"/>
    <property type="match status" value="1"/>
</dbReference>
<dbReference type="Proteomes" id="UP001181347">
    <property type="component" value="Unassembled WGS sequence"/>
</dbReference>
<reference evidence="3" key="2">
    <citation type="submission" date="2022-01" db="EMBL/GenBank/DDBJ databases">
        <title>Novel bile acid biosynthetic pathways are enriched in the microbiome of centenarians.</title>
        <authorList>
            <person name="Sato Y."/>
            <person name="Atarashi K."/>
            <person name="Plichta R.D."/>
            <person name="Arai Y."/>
            <person name="Sasajima S."/>
            <person name="Kearney M.S."/>
            <person name="Suda W."/>
            <person name="Takeshita K."/>
            <person name="Sasaki T."/>
            <person name="Okamoto S."/>
            <person name="Skelly N.A."/>
            <person name="Okamura Y."/>
            <person name="Vlamakis H."/>
            <person name="Li Y."/>
            <person name="Tanoue T."/>
            <person name="Takei H."/>
            <person name="Nittono H."/>
            <person name="Narushima S."/>
            <person name="Irie J."/>
            <person name="Itoh H."/>
            <person name="Moriya K."/>
            <person name="Sugiura Y."/>
            <person name="Suematsu M."/>
            <person name="Moritoki N."/>
            <person name="Shibata S."/>
            <person name="Littman R.D."/>
            <person name="Fischbach A.M."/>
            <person name="Uwamino Y."/>
            <person name="Inoue T."/>
            <person name="Honda A."/>
            <person name="Hattori M."/>
            <person name="Murai T."/>
            <person name="Xavier J.R."/>
            <person name="Hirose N."/>
            <person name="Honda K."/>
        </authorList>
    </citation>
    <scope>NUCLEOTIDE SEQUENCE</scope>
    <source>
        <strain evidence="3">CE91-St16</strain>
    </source>
</reference>
<accession>A0A5B5VSA1</accession>
<dbReference type="PROSITE" id="PS50902">
    <property type="entry name" value="FLAVODOXIN_LIKE"/>
    <property type="match status" value="1"/>
</dbReference>
<dbReference type="GeneID" id="79836938"/>
<dbReference type="GO" id="GO:0010181">
    <property type="term" value="F:FMN binding"/>
    <property type="evidence" value="ECO:0007669"/>
    <property type="project" value="InterPro"/>
</dbReference>
<protein>
    <submittedName>
        <fullName evidence="3">Flavodoxin</fullName>
    </submittedName>
</protein>
<sequence>MKRIVLIAIMTMFLPDMNTQAQTASGTKVLVAYFSHSGNTRAMARQIAEATGGDLFEIVPAAAYPAEYGAVVDQAKKEIGGGVRPALKGRLPDVGAYDVIFVGSPCWWSTVAPPVATFLADCDWAGKTVVPFMTHEGSRMGRSEEDIRKLCAGATLLGGLPLRGGAVKDSRDVVRKWVQGLNLTK</sequence>
<dbReference type="PANTHER" id="PTHR39201:SF1">
    <property type="entry name" value="FLAVODOXIN-LIKE DOMAIN-CONTAINING PROTEIN"/>
    <property type="match status" value="1"/>
</dbReference>
<dbReference type="AlphaFoldDB" id="A0A5B5VSA1"/>
<evidence type="ECO:0000313" key="3">
    <source>
        <dbReference type="EMBL" id="GKI19458.1"/>
    </source>
</evidence>
<dbReference type="InterPro" id="IPR008254">
    <property type="entry name" value="Flavodoxin/NO_synth"/>
</dbReference>
<reference evidence="5" key="3">
    <citation type="submission" date="2023-10" db="EMBL/GenBank/DDBJ databases">
        <title>Genome Sequence of the Bacteria from From Gut Wall in Crohn's Disease.</title>
        <authorList>
            <person name="Rodriguez-Palacios A."/>
        </authorList>
    </citation>
    <scope>NUCLEOTIDE SEQUENCE</scope>
    <source>
        <strain evidence="5">CavFT-hAR58</strain>
    </source>
</reference>
<evidence type="ECO:0000313" key="5">
    <source>
        <dbReference type="EMBL" id="MDU0261389.1"/>
    </source>
</evidence>
<dbReference type="Proteomes" id="UP001055105">
    <property type="component" value="Unassembled WGS sequence"/>
</dbReference>
<dbReference type="Gene3D" id="3.40.50.360">
    <property type="match status" value="1"/>
</dbReference>
<dbReference type="OMA" id="AGENYYY"/>
<proteinExistence type="predicted"/>
<dbReference type="RefSeq" id="WP_009598160.1">
    <property type="nucleotide sequence ID" value="NZ_AP025581.1"/>
</dbReference>
<feature type="chain" id="PRO_5044618579" evidence="1">
    <location>
        <begin position="22"/>
        <end position="185"/>
    </location>
</feature>
<dbReference type="Proteomes" id="UP000324870">
    <property type="component" value="Unassembled WGS sequence"/>
</dbReference>
<keyword evidence="1" id="KW-0732">Signal</keyword>
<dbReference type="PANTHER" id="PTHR39201">
    <property type="entry name" value="EXPORTED PROTEIN-RELATED"/>
    <property type="match status" value="1"/>
</dbReference>
<feature type="signal peptide" evidence="1">
    <location>
        <begin position="1"/>
        <end position="21"/>
    </location>
</feature>
<reference evidence="4 6" key="1">
    <citation type="journal article" date="2019" name="Nat. Med.">
        <title>A library of human gut bacterial isolates paired with longitudinal multiomics data enables mechanistic microbiome research.</title>
        <authorList>
            <person name="Poyet M."/>
            <person name="Groussin M."/>
            <person name="Gibbons S.M."/>
            <person name="Avila-Pacheco J."/>
            <person name="Jiang X."/>
            <person name="Kearney S.M."/>
            <person name="Perrotta A.R."/>
            <person name="Berdy B."/>
            <person name="Zhao S."/>
            <person name="Lieberman T.D."/>
            <person name="Swanson P.K."/>
            <person name="Smith M."/>
            <person name="Roesemann S."/>
            <person name="Alexander J.E."/>
            <person name="Rich S.A."/>
            <person name="Livny J."/>
            <person name="Vlamakis H."/>
            <person name="Clish C."/>
            <person name="Bullock K."/>
            <person name="Deik A."/>
            <person name="Scott J."/>
            <person name="Pierce K.A."/>
            <person name="Xavier R.J."/>
            <person name="Alm E.J."/>
        </authorList>
    </citation>
    <scope>NUCLEOTIDE SEQUENCE [LARGE SCALE GENOMIC DNA]</scope>
    <source>
        <strain evidence="4 6">BIOML-A1</strain>
    </source>
</reference>
<evidence type="ECO:0000313" key="4">
    <source>
        <dbReference type="EMBL" id="KAA3160386.1"/>
    </source>
</evidence>
<gene>
    <name evidence="3" type="ORF">CE91St16_23660</name>
    <name evidence="4" type="ORF">F2A26_04030</name>
    <name evidence="5" type="ORF">RVH17_14945</name>
</gene>
<evidence type="ECO:0000256" key="1">
    <source>
        <dbReference type="SAM" id="SignalP"/>
    </source>
</evidence>
<dbReference type="EMBL" id="BQOL01000001">
    <property type="protein sequence ID" value="GKI19458.1"/>
    <property type="molecule type" value="Genomic_DNA"/>
</dbReference>
<evidence type="ECO:0000259" key="2">
    <source>
        <dbReference type="PROSITE" id="PS50902"/>
    </source>
</evidence>
<evidence type="ECO:0000313" key="6">
    <source>
        <dbReference type="Proteomes" id="UP000324870"/>
    </source>
</evidence>
<evidence type="ECO:0000313" key="7">
    <source>
        <dbReference type="Proteomes" id="UP001055105"/>
    </source>
</evidence>
<keyword evidence="6" id="KW-1185">Reference proteome</keyword>
<organism evidence="3 7">
    <name type="scientific">Alistipes finegoldii</name>
    <dbReference type="NCBI Taxonomy" id="214856"/>
    <lineage>
        <taxon>Bacteria</taxon>
        <taxon>Pseudomonadati</taxon>
        <taxon>Bacteroidota</taxon>
        <taxon>Bacteroidia</taxon>
        <taxon>Bacteroidales</taxon>
        <taxon>Rikenellaceae</taxon>
        <taxon>Alistipes</taxon>
    </lineage>
</organism>